<dbReference type="InterPro" id="IPR029787">
    <property type="entry name" value="Nucleotide_cyclase"/>
</dbReference>
<dbReference type="InterPro" id="IPR050697">
    <property type="entry name" value="Adenylyl/Guanylyl_Cyclase_3/4"/>
</dbReference>
<evidence type="ECO:0000259" key="1">
    <source>
        <dbReference type="PROSITE" id="PS50125"/>
    </source>
</evidence>
<dbReference type="Pfam" id="PF00211">
    <property type="entry name" value="Guanylate_cyc"/>
    <property type="match status" value="1"/>
</dbReference>
<protein>
    <recommendedName>
        <fullName evidence="1">Guanylate cyclase domain-containing protein</fullName>
    </recommendedName>
</protein>
<sequence length="433" mass="47089">MRSAIKIHDAIMRRTLRSVGGYEVKTEGDAFMVCFKNITAALLWCFTVQLQLLEADWPAGILDSDEGREIEKDGFVIYRGLSVRMGIHWGSPVFERNPITQRMDYFGPVVNKASRICNAADGGQICVSSDVIAALRNFPSMFDEDAELQTNASTDVDASSGTFPVSRDLLQLKQLGFHVVELGERRLKGLETPETLSLVYSKQLLARIEIDKSEMMATASSAIVAPPPSNMISPKAGSSSSVEASPALTTTIITDSSANMTTNSSNSVSTTPIDYLTARPLNRTPNTRKLVRTIDPNLVCAMSNMAIRLERLTSGNVLSQQMAGSSINRQYTLHSEGDKDGASIVSTAPSGLGLMLDRHIREDATDEELVIMMENCVARVENAVSSLYLQKVGHFAGVLEKLGEAIDMDPMHIIKALQMYAESSSLAAANKSL</sequence>
<name>A0A0B7N0R9_9FUNG</name>
<gene>
    <name evidence="2" type="primary">PARPA_02565.1 scaffold 4843</name>
</gene>
<proteinExistence type="predicted"/>
<dbReference type="InterPro" id="IPR001054">
    <property type="entry name" value="A/G_cyclase"/>
</dbReference>
<dbReference type="PANTHER" id="PTHR43081:SF1">
    <property type="entry name" value="ADENYLATE CYCLASE, TERMINAL-DIFFERENTIATION SPECIFIC"/>
    <property type="match status" value="1"/>
</dbReference>
<dbReference type="PROSITE" id="PS50125">
    <property type="entry name" value="GUANYLATE_CYCLASE_2"/>
    <property type="match status" value="1"/>
</dbReference>
<dbReference type="AlphaFoldDB" id="A0A0B7N0R9"/>
<dbReference type="GO" id="GO:0009190">
    <property type="term" value="P:cyclic nucleotide biosynthetic process"/>
    <property type="evidence" value="ECO:0007669"/>
    <property type="project" value="InterPro"/>
</dbReference>
<evidence type="ECO:0000313" key="3">
    <source>
        <dbReference type="Proteomes" id="UP000054107"/>
    </source>
</evidence>
<dbReference type="GO" id="GO:0035556">
    <property type="term" value="P:intracellular signal transduction"/>
    <property type="evidence" value="ECO:0007669"/>
    <property type="project" value="InterPro"/>
</dbReference>
<dbReference type="CDD" id="cd07302">
    <property type="entry name" value="CHD"/>
    <property type="match status" value="1"/>
</dbReference>
<evidence type="ECO:0000313" key="2">
    <source>
        <dbReference type="EMBL" id="CEP09110.1"/>
    </source>
</evidence>
<feature type="domain" description="Guanylate cyclase" evidence="1">
    <location>
        <begin position="1"/>
        <end position="117"/>
    </location>
</feature>
<dbReference type="PANTHER" id="PTHR43081">
    <property type="entry name" value="ADENYLATE CYCLASE, TERMINAL-DIFFERENTIATION SPECIFIC-RELATED"/>
    <property type="match status" value="1"/>
</dbReference>
<dbReference type="SMART" id="SM00044">
    <property type="entry name" value="CYCc"/>
    <property type="match status" value="1"/>
</dbReference>
<accession>A0A0B7N0R9</accession>
<dbReference type="STRING" id="35722.A0A0B7N0R9"/>
<organism evidence="2 3">
    <name type="scientific">Parasitella parasitica</name>
    <dbReference type="NCBI Taxonomy" id="35722"/>
    <lineage>
        <taxon>Eukaryota</taxon>
        <taxon>Fungi</taxon>
        <taxon>Fungi incertae sedis</taxon>
        <taxon>Mucoromycota</taxon>
        <taxon>Mucoromycotina</taxon>
        <taxon>Mucoromycetes</taxon>
        <taxon>Mucorales</taxon>
        <taxon>Mucorineae</taxon>
        <taxon>Mucoraceae</taxon>
        <taxon>Parasitella</taxon>
    </lineage>
</organism>
<dbReference type="EMBL" id="LN721083">
    <property type="protein sequence ID" value="CEP09110.1"/>
    <property type="molecule type" value="Genomic_DNA"/>
</dbReference>
<reference evidence="2 3" key="1">
    <citation type="submission" date="2014-09" db="EMBL/GenBank/DDBJ databases">
        <authorList>
            <person name="Ellenberger Sabrina"/>
        </authorList>
    </citation>
    <scope>NUCLEOTIDE SEQUENCE [LARGE SCALE GENOMIC DNA]</scope>
    <source>
        <strain evidence="2 3">CBS 412.66</strain>
    </source>
</reference>
<dbReference type="SUPFAM" id="SSF55073">
    <property type="entry name" value="Nucleotide cyclase"/>
    <property type="match status" value="1"/>
</dbReference>
<dbReference type="Gene3D" id="3.30.70.1230">
    <property type="entry name" value="Nucleotide cyclase"/>
    <property type="match status" value="1"/>
</dbReference>
<dbReference type="OrthoDB" id="2021138at2759"/>
<dbReference type="Proteomes" id="UP000054107">
    <property type="component" value="Unassembled WGS sequence"/>
</dbReference>
<keyword evidence="3" id="KW-1185">Reference proteome</keyword>